<protein>
    <submittedName>
        <fullName evidence="1">Uncharacterized protein</fullName>
    </submittedName>
</protein>
<reference evidence="1" key="1">
    <citation type="journal article" date="2015" name="Front. Microbiol.">
        <title>Combining genomic sequencing methods to explore viral diversity and reveal potential virus-host interactions.</title>
        <authorList>
            <person name="Chow C.E."/>
            <person name="Winget D.M."/>
            <person name="White R.A.III."/>
            <person name="Hallam S.J."/>
            <person name="Suttle C.A."/>
        </authorList>
    </citation>
    <scope>NUCLEOTIDE SEQUENCE</scope>
    <source>
        <strain evidence="1">Anoxic3_1</strain>
    </source>
</reference>
<name>A0A0F7L4M7_9VIRU</name>
<accession>A0A0F7L4M7</accession>
<evidence type="ECO:0000313" key="1">
    <source>
        <dbReference type="EMBL" id="AKH45926.1"/>
    </source>
</evidence>
<sequence>MSRVFIAGIPACLALVGLALIAASPESVTNALVMVGYPALIANGYPTEKDRTEEQAL</sequence>
<organism evidence="1">
    <name type="scientific">uncultured marine virus</name>
    <dbReference type="NCBI Taxonomy" id="186617"/>
    <lineage>
        <taxon>Viruses</taxon>
        <taxon>environmental samples</taxon>
    </lineage>
</organism>
<proteinExistence type="predicted"/>
<reference evidence="1" key="2">
    <citation type="submission" date="2015-03" db="EMBL/GenBank/DDBJ databases">
        <authorList>
            <person name="Chow C.-E.T."/>
            <person name="Winget D.M."/>
            <person name="White R.A.III."/>
            <person name="Hallam S.J."/>
            <person name="Suttle C.A."/>
        </authorList>
    </citation>
    <scope>NUCLEOTIDE SEQUENCE</scope>
    <source>
        <strain evidence="1">Anoxic3_1</strain>
    </source>
</reference>
<dbReference type="EMBL" id="KR029577">
    <property type="protein sequence ID" value="AKH45926.1"/>
    <property type="molecule type" value="Genomic_DNA"/>
</dbReference>